<dbReference type="EMBL" id="LVYI01000001">
    <property type="protein sequence ID" value="OAP64277.1"/>
    <property type="molecule type" value="Genomic_DNA"/>
</dbReference>
<gene>
    <name evidence="7" type="ORF">AYL99_00249</name>
</gene>
<dbReference type="GeneID" id="30004419"/>
<comment type="similarity">
    <text evidence="5">Belongs to the anthrone oxygenase family.</text>
</comment>
<keyword evidence="8" id="KW-1185">Reference proteome</keyword>
<sequence>MEPSNYIRAAKVIGVTGAAWLGGNIAALSLIAVPALRRSGVEAGVPSSILAKQWRFLYDTGKAQNPPIATVTAAAYLYLAWSARRIAPLGQLPLYYGSAAVLTLGIVPFTLIAMHSTNNRLMQHSEQAASKSVSTPLQPASDDEVDGLIAKWIILNGVRSLFPLAGGILGIIAILG</sequence>
<dbReference type="Proteomes" id="UP000078343">
    <property type="component" value="Unassembled WGS sequence"/>
</dbReference>
<evidence type="ECO:0000256" key="1">
    <source>
        <dbReference type="ARBA" id="ARBA00004141"/>
    </source>
</evidence>
<keyword evidence="3 6" id="KW-1133">Transmembrane helix</keyword>
<evidence type="ECO:0000256" key="5">
    <source>
        <dbReference type="ARBA" id="ARBA00034313"/>
    </source>
</evidence>
<dbReference type="RefSeq" id="XP_018697644.1">
    <property type="nucleotide sequence ID" value="XM_018831765.1"/>
</dbReference>
<feature type="transmembrane region" description="Helical" evidence="6">
    <location>
        <begin position="12"/>
        <end position="36"/>
    </location>
</feature>
<evidence type="ECO:0000313" key="8">
    <source>
        <dbReference type="Proteomes" id="UP000078343"/>
    </source>
</evidence>
<evidence type="ECO:0008006" key="9">
    <source>
        <dbReference type="Google" id="ProtNLM"/>
    </source>
</evidence>
<dbReference type="AlphaFoldDB" id="A0A178ZX60"/>
<feature type="transmembrane region" description="Helical" evidence="6">
    <location>
        <begin position="63"/>
        <end position="81"/>
    </location>
</feature>
<dbReference type="GO" id="GO:0016020">
    <property type="term" value="C:membrane"/>
    <property type="evidence" value="ECO:0007669"/>
    <property type="project" value="UniProtKB-SubCell"/>
</dbReference>
<dbReference type="OrthoDB" id="5954308at2759"/>
<keyword evidence="4 6" id="KW-0472">Membrane</keyword>
<dbReference type="Pfam" id="PF08592">
    <property type="entry name" value="Anthrone_oxy"/>
    <property type="match status" value="1"/>
</dbReference>
<comment type="subcellular location">
    <subcellularLocation>
        <location evidence="1">Membrane</location>
        <topology evidence="1">Multi-pass membrane protein</topology>
    </subcellularLocation>
</comment>
<evidence type="ECO:0000256" key="6">
    <source>
        <dbReference type="SAM" id="Phobius"/>
    </source>
</evidence>
<accession>A0A178ZX60</accession>
<dbReference type="PANTHER" id="PTHR35042:SF1">
    <property type="entry name" value="DUF1772-DOMAIN-CONTAINING PROTEIN"/>
    <property type="match status" value="1"/>
</dbReference>
<dbReference type="STRING" id="1367422.A0A178ZX60"/>
<proteinExistence type="inferred from homology"/>
<reference evidence="7 8" key="1">
    <citation type="submission" date="2016-04" db="EMBL/GenBank/DDBJ databases">
        <title>Draft genome of Fonsecaea erecta CBS 125763.</title>
        <authorList>
            <person name="Weiss V.A."/>
            <person name="Vicente V.A."/>
            <person name="Raittz R.T."/>
            <person name="Moreno L.F."/>
            <person name="De Souza E.M."/>
            <person name="Pedrosa F.O."/>
            <person name="Steffens M.B."/>
            <person name="Faoro H."/>
            <person name="Tadra-Sfeir M.Z."/>
            <person name="Najafzadeh M.J."/>
            <person name="Felipe M.S."/>
            <person name="Teixeira M."/>
            <person name="Sun J."/>
            <person name="Xi L."/>
            <person name="Gomes R."/>
            <person name="De Azevedo C.M."/>
            <person name="Salgado C.G."/>
            <person name="Da Silva M.B."/>
            <person name="Nascimento M.F."/>
            <person name="Queiroz-Telles F."/>
            <person name="Attili D.S."/>
            <person name="Gorbushina A."/>
        </authorList>
    </citation>
    <scope>NUCLEOTIDE SEQUENCE [LARGE SCALE GENOMIC DNA]</scope>
    <source>
        <strain evidence="7 8">CBS 125763</strain>
    </source>
</reference>
<dbReference type="InterPro" id="IPR013901">
    <property type="entry name" value="Anthrone_oxy"/>
</dbReference>
<name>A0A178ZX60_9EURO</name>
<evidence type="ECO:0000313" key="7">
    <source>
        <dbReference type="EMBL" id="OAP64277.1"/>
    </source>
</evidence>
<organism evidence="7 8">
    <name type="scientific">Fonsecaea erecta</name>
    <dbReference type="NCBI Taxonomy" id="1367422"/>
    <lineage>
        <taxon>Eukaryota</taxon>
        <taxon>Fungi</taxon>
        <taxon>Dikarya</taxon>
        <taxon>Ascomycota</taxon>
        <taxon>Pezizomycotina</taxon>
        <taxon>Eurotiomycetes</taxon>
        <taxon>Chaetothyriomycetidae</taxon>
        <taxon>Chaetothyriales</taxon>
        <taxon>Herpotrichiellaceae</taxon>
        <taxon>Fonsecaea</taxon>
    </lineage>
</organism>
<dbReference type="PANTHER" id="PTHR35042">
    <property type="entry name" value="ANTHRONE OXYGENASE ENCC"/>
    <property type="match status" value="1"/>
</dbReference>
<protein>
    <recommendedName>
        <fullName evidence="9">DUF1772 domain-containing protein</fullName>
    </recommendedName>
</protein>
<evidence type="ECO:0000256" key="2">
    <source>
        <dbReference type="ARBA" id="ARBA00022692"/>
    </source>
</evidence>
<keyword evidence="2 6" id="KW-0812">Transmembrane</keyword>
<feature type="transmembrane region" description="Helical" evidence="6">
    <location>
        <begin position="93"/>
        <end position="114"/>
    </location>
</feature>
<evidence type="ECO:0000256" key="4">
    <source>
        <dbReference type="ARBA" id="ARBA00023136"/>
    </source>
</evidence>
<comment type="caution">
    <text evidence="7">The sequence shown here is derived from an EMBL/GenBank/DDBJ whole genome shotgun (WGS) entry which is preliminary data.</text>
</comment>
<feature type="transmembrane region" description="Helical" evidence="6">
    <location>
        <begin position="152"/>
        <end position="175"/>
    </location>
</feature>
<evidence type="ECO:0000256" key="3">
    <source>
        <dbReference type="ARBA" id="ARBA00022989"/>
    </source>
</evidence>